<comment type="caution">
    <text evidence="3">The sequence shown here is derived from an EMBL/GenBank/DDBJ whole genome shotgun (WGS) entry which is preliminary data.</text>
</comment>
<evidence type="ECO:0000256" key="2">
    <source>
        <dbReference type="PIRSR" id="PIRSR006156-1"/>
    </source>
</evidence>
<sequence>MTSKRNVDRKRSKLPRASDYTRQFRADWDAANRSGRYDMARVKQAMLELIAHDGPLGAEWLDHPLKGDWSGYRECHIGGDFLMIYQLSGTQPKEQVVFVRLGTHAALFE</sequence>
<protein>
    <submittedName>
        <fullName evidence="3">Addiction module toxin RelE</fullName>
    </submittedName>
</protein>
<dbReference type="PIRSF" id="PIRSF006156">
    <property type="entry name" value="YafQ"/>
    <property type="match status" value="1"/>
</dbReference>
<dbReference type="Pfam" id="PF15738">
    <property type="entry name" value="YafQ_toxin"/>
    <property type="match status" value="1"/>
</dbReference>
<dbReference type="PANTHER" id="PTHR40588:SF1">
    <property type="entry name" value="MRNA INTERFERASE TOXIN YAFQ"/>
    <property type="match status" value="1"/>
</dbReference>
<dbReference type="STRING" id="665126.ABB55_09310"/>
<dbReference type="InterPro" id="IPR035093">
    <property type="entry name" value="RelE/ParE_toxin_dom_sf"/>
</dbReference>
<reference evidence="3 4" key="1">
    <citation type="submission" date="2015-09" db="EMBL/GenBank/DDBJ databases">
        <authorList>
            <person name="Jackson K.R."/>
            <person name="Lunt B.L."/>
            <person name="Fisher J.N.B."/>
            <person name="Gardner A.V."/>
            <person name="Bailey M.E."/>
            <person name="Deus L.M."/>
            <person name="Earl A.S."/>
            <person name="Gibby P.D."/>
            <person name="Hartmann K.A."/>
            <person name="Liu J.E."/>
            <person name="Manci A.M."/>
            <person name="Nielsen D.A."/>
            <person name="Solomon M.B."/>
            <person name="Breakwell D.P."/>
            <person name="Burnett S.H."/>
            <person name="Grose J.H."/>
        </authorList>
    </citation>
    <scope>NUCLEOTIDE SEQUENCE [LARGE SCALE GENOMIC DNA]</scope>
    <source>
        <strain evidence="3 4">16</strain>
    </source>
</reference>
<dbReference type="InterPro" id="IPR007712">
    <property type="entry name" value="RelE/ParE_toxin"/>
</dbReference>
<dbReference type="EMBL" id="LJYW01000001">
    <property type="protein sequence ID" value="KPL52402.1"/>
    <property type="molecule type" value="Genomic_DNA"/>
</dbReference>
<dbReference type="InterPro" id="IPR004386">
    <property type="entry name" value="Toxin_YafQ-like"/>
</dbReference>
<feature type="active site" description="Proton donor" evidence="2">
    <location>
        <position position="104"/>
    </location>
</feature>
<dbReference type="PANTHER" id="PTHR40588">
    <property type="entry name" value="MRNA INTERFERASE TOXIN YAFQ"/>
    <property type="match status" value="1"/>
</dbReference>
<dbReference type="SUPFAM" id="SSF143011">
    <property type="entry name" value="RelE-like"/>
    <property type="match status" value="1"/>
</dbReference>
<evidence type="ECO:0000313" key="4">
    <source>
        <dbReference type="Proteomes" id="UP000048984"/>
    </source>
</evidence>
<organism evidence="3 4">
    <name type="scientific">Prosthecodimorpha hirschii</name>
    <dbReference type="NCBI Taxonomy" id="665126"/>
    <lineage>
        <taxon>Bacteria</taxon>
        <taxon>Pseudomonadati</taxon>
        <taxon>Pseudomonadota</taxon>
        <taxon>Alphaproteobacteria</taxon>
        <taxon>Hyphomicrobiales</taxon>
        <taxon>Ancalomicrobiaceae</taxon>
        <taxon>Prosthecodimorpha</taxon>
    </lineage>
</organism>
<name>A0A0P6W2C3_9HYPH</name>
<dbReference type="Gene3D" id="3.30.2310.20">
    <property type="entry name" value="RelE-like"/>
    <property type="match status" value="1"/>
</dbReference>
<evidence type="ECO:0000256" key="1">
    <source>
        <dbReference type="ARBA" id="ARBA00022649"/>
    </source>
</evidence>
<dbReference type="GO" id="GO:0006415">
    <property type="term" value="P:translational termination"/>
    <property type="evidence" value="ECO:0007669"/>
    <property type="project" value="TreeGrafter"/>
</dbReference>
<dbReference type="GO" id="GO:0004521">
    <property type="term" value="F:RNA endonuclease activity"/>
    <property type="evidence" value="ECO:0007669"/>
    <property type="project" value="TreeGrafter"/>
</dbReference>
<dbReference type="RefSeq" id="WP_054358565.1">
    <property type="nucleotide sequence ID" value="NZ_LJYW01000001.1"/>
</dbReference>
<keyword evidence="4" id="KW-1185">Reference proteome</keyword>
<keyword evidence="1" id="KW-1277">Toxin-antitoxin system</keyword>
<reference evidence="3 4" key="2">
    <citation type="submission" date="2015-10" db="EMBL/GenBank/DDBJ databases">
        <title>Draft Genome Sequence of Prosthecomicrobium hirschii ATCC 27832.</title>
        <authorList>
            <person name="Daniel J."/>
            <person name="Givan S.A."/>
            <person name="Brun Y.V."/>
            <person name="Brown P.J."/>
        </authorList>
    </citation>
    <scope>NUCLEOTIDE SEQUENCE [LARGE SCALE GENOMIC DNA]</scope>
    <source>
        <strain evidence="3 4">16</strain>
    </source>
</reference>
<proteinExistence type="predicted"/>
<gene>
    <name evidence="3" type="ORF">ABB55_09310</name>
</gene>
<dbReference type="AlphaFoldDB" id="A0A0P6W2C3"/>
<dbReference type="GO" id="GO:0006402">
    <property type="term" value="P:mRNA catabolic process"/>
    <property type="evidence" value="ECO:0007669"/>
    <property type="project" value="TreeGrafter"/>
</dbReference>
<evidence type="ECO:0000313" key="3">
    <source>
        <dbReference type="EMBL" id="KPL52402.1"/>
    </source>
</evidence>
<accession>A0A0P6W2C3</accession>
<dbReference type="NCBIfam" id="TIGR02385">
    <property type="entry name" value="RelE_StbE"/>
    <property type="match status" value="1"/>
</dbReference>
<dbReference type="Proteomes" id="UP000048984">
    <property type="component" value="Unassembled WGS sequence"/>
</dbReference>